<dbReference type="EMBL" id="JAAOAS010000198">
    <property type="protein sequence ID" value="KAF5586190.1"/>
    <property type="molecule type" value="Genomic_DNA"/>
</dbReference>
<feature type="region of interest" description="Disordered" evidence="1">
    <location>
        <begin position="1"/>
        <end position="32"/>
    </location>
</feature>
<dbReference type="AlphaFoldDB" id="A0A8H5L9B4"/>
<keyword evidence="3" id="KW-1185">Reference proteome</keyword>
<dbReference type="Proteomes" id="UP000546213">
    <property type="component" value="Unassembled WGS sequence"/>
</dbReference>
<evidence type="ECO:0000256" key="1">
    <source>
        <dbReference type="SAM" id="MobiDB-lite"/>
    </source>
</evidence>
<gene>
    <name evidence="2" type="ORF">FPCIR_8041</name>
</gene>
<feature type="compositionally biased region" description="Polar residues" evidence="1">
    <location>
        <begin position="22"/>
        <end position="32"/>
    </location>
</feature>
<dbReference type="OrthoDB" id="5089671at2759"/>
<protein>
    <submittedName>
        <fullName evidence="2">Uncharacterized protein</fullName>
    </submittedName>
</protein>
<comment type="caution">
    <text evidence="2">The sequence shown here is derived from an EMBL/GenBank/DDBJ whole genome shotgun (WGS) entry which is preliminary data.</text>
</comment>
<evidence type="ECO:0000313" key="2">
    <source>
        <dbReference type="EMBL" id="KAF5586190.1"/>
    </source>
</evidence>
<evidence type="ECO:0000313" key="3">
    <source>
        <dbReference type="Proteomes" id="UP000546213"/>
    </source>
</evidence>
<proteinExistence type="predicted"/>
<name>A0A8H5L9B4_9HYPO</name>
<reference evidence="2 3" key="1">
    <citation type="submission" date="2020-05" db="EMBL/GenBank/DDBJ databases">
        <title>Identification and distribution of gene clusters putatively required for synthesis of sphingolipid metabolism inhibitors in phylogenetically diverse species of the filamentous fungus Fusarium.</title>
        <authorList>
            <person name="Kim H.-S."/>
            <person name="Busman M."/>
            <person name="Brown D.W."/>
            <person name="Divon H."/>
            <person name="Uhlig S."/>
            <person name="Proctor R.H."/>
        </authorList>
    </citation>
    <scope>NUCLEOTIDE SEQUENCE [LARGE SCALE GENOMIC DNA]</scope>
    <source>
        <strain evidence="2 3">NRRL 36939</strain>
    </source>
</reference>
<accession>A0A8H5L9B4</accession>
<sequence>MSCFIVSGTASDTASEAGRSSPAPSFQDASSPVWSTCKCRDAKPYKPKRTLLIPENWYDDVPDSKESLVERPSLAVKALRARQFFRRIKACAADKGISFGNWEAGKLRYSLLFIMDDLYEDREGEKEYPADWEDESTFRSFYERTVSAWVDDLPDDEKVCIERLADILEEEYTIDVDDEAGWKKYESRLDQCLDSVDPIPEEDQGLEQLKLEEWACYKCSRRYANKVLFVPGHKDYGPMAQYYA</sequence>
<organism evidence="2 3">
    <name type="scientific">Fusarium pseudocircinatum</name>
    <dbReference type="NCBI Taxonomy" id="56676"/>
    <lineage>
        <taxon>Eukaryota</taxon>
        <taxon>Fungi</taxon>
        <taxon>Dikarya</taxon>
        <taxon>Ascomycota</taxon>
        <taxon>Pezizomycotina</taxon>
        <taxon>Sordariomycetes</taxon>
        <taxon>Hypocreomycetidae</taxon>
        <taxon>Hypocreales</taxon>
        <taxon>Nectriaceae</taxon>
        <taxon>Fusarium</taxon>
        <taxon>Fusarium fujikuroi species complex</taxon>
    </lineage>
</organism>